<evidence type="ECO:0000313" key="2">
    <source>
        <dbReference type="EMBL" id="XBH21995.1"/>
    </source>
</evidence>
<feature type="region of interest" description="Disordered" evidence="1">
    <location>
        <begin position="502"/>
        <end position="523"/>
    </location>
</feature>
<accession>A0AAU7DY69</accession>
<protein>
    <submittedName>
        <fullName evidence="2">SIR2 family protein</fullName>
    </submittedName>
</protein>
<proteinExistence type="predicted"/>
<dbReference type="Pfam" id="PF13289">
    <property type="entry name" value="SIR2_2"/>
    <property type="match status" value="1"/>
</dbReference>
<evidence type="ECO:0000256" key="1">
    <source>
        <dbReference type="SAM" id="MobiDB-lite"/>
    </source>
</evidence>
<name>A0AAU7DY69_9MICO</name>
<dbReference type="EMBL" id="CP146203">
    <property type="protein sequence ID" value="XBH21995.1"/>
    <property type="molecule type" value="Genomic_DNA"/>
</dbReference>
<gene>
    <name evidence="2" type="ORF">V5R04_01845</name>
</gene>
<organism evidence="2">
    <name type="scientific">Jonesiaceae bacterium BS-20</name>
    <dbReference type="NCBI Taxonomy" id="3120821"/>
    <lineage>
        <taxon>Bacteria</taxon>
        <taxon>Bacillati</taxon>
        <taxon>Actinomycetota</taxon>
        <taxon>Actinomycetes</taxon>
        <taxon>Micrococcales</taxon>
        <taxon>Jonesiaceae</taxon>
    </lineage>
</organism>
<reference evidence="2" key="1">
    <citation type="submission" date="2024-02" db="EMBL/GenBank/DDBJ databases">
        <title>Tomenella chthoni gen. nov. sp. nov., a member of the family Jonesiaceae isolated from bat guano.</title>
        <authorList>
            <person name="Miller S.L."/>
            <person name="King J."/>
            <person name="Sankaranarayanan K."/>
            <person name="Lawson P.A."/>
        </authorList>
    </citation>
    <scope>NUCLEOTIDE SEQUENCE</scope>
    <source>
        <strain evidence="2">BS-20</strain>
    </source>
</reference>
<sequence>MVRTTLKRVRSEFQSLADDLADGRQLVWLGSGISRDQVPDVVKLIEKVLEFLQERAMKGPDEAEHRQCLIDLLDQYLPGESAIFLDDPKAWKPSKTETLRNSYSDILGRRVRGKSQDYIAFEGAQIHRTYADPSILPGVDHKLVAILIAEEVVKEIASGNWDPLIERAVDEITGSRDLVSVYVNIEDTRVRRADSTRIIKFHGCAELAVEDPDTYRSKMIYANAQIGSFGLLGSAHIQDTLMTQAREKKSLFLGLSVQDSNLLATLSRALEHSPWRWESQSPAFIFAEESLKDSQRDVLTNAYVEYADQEFSIEQRSVTGAYPAKLLSALIIEVLLRKYYALADIFSALPNSSKAAIKHGLKQLADLLVAAIANDPNKLVQILVGPYSNLLREFQGLSPKDTYHALYPGPRDSIRLNAQVEALSTDLFATSLGLLGWGETVHLWKIRLNNSARPGTLQLEQSGAKPVMISIVKGTREADKVLASPVWEQENDRMALLYLDEQPKAQTRGPASRLGSGRGPRTRAEVSWDMLTDSASDVEEIASRLQIGIGL</sequence>
<dbReference type="AlphaFoldDB" id="A0AAU7DY69"/>